<dbReference type="Proteomes" id="UP000007266">
    <property type="component" value="Linkage group 7"/>
</dbReference>
<reference evidence="3 4" key="1">
    <citation type="journal article" date="2008" name="Nature">
        <title>The genome of the model beetle and pest Tribolium castaneum.</title>
        <authorList>
            <consortium name="Tribolium Genome Sequencing Consortium"/>
            <person name="Richards S."/>
            <person name="Gibbs R.A."/>
            <person name="Weinstock G.M."/>
            <person name="Brown S.J."/>
            <person name="Denell R."/>
            <person name="Beeman R.W."/>
            <person name="Gibbs R."/>
            <person name="Beeman R.W."/>
            <person name="Brown S.J."/>
            <person name="Bucher G."/>
            <person name="Friedrich M."/>
            <person name="Grimmelikhuijzen C.J."/>
            <person name="Klingler M."/>
            <person name="Lorenzen M."/>
            <person name="Richards S."/>
            <person name="Roth S."/>
            <person name="Schroder R."/>
            <person name="Tautz D."/>
            <person name="Zdobnov E.M."/>
            <person name="Muzny D."/>
            <person name="Gibbs R.A."/>
            <person name="Weinstock G.M."/>
            <person name="Attaway T."/>
            <person name="Bell S."/>
            <person name="Buhay C.J."/>
            <person name="Chandrabose M.N."/>
            <person name="Chavez D."/>
            <person name="Clerk-Blankenburg K.P."/>
            <person name="Cree A."/>
            <person name="Dao M."/>
            <person name="Davis C."/>
            <person name="Chacko J."/>
            <person name="Dinh H."/>
            <person name="Dugan-Rocha S."/>
            <person name="Fowler G."/>
            <person name="Garner T.T."/>
            <person name="Garnes J."/>
            <person name="Gnirke A."/>
            <person name="Hawes A."/>
            <person name="Hernandez J."/>
            <person name="Hines S."/>
            <person name="Holder M."/>
            <person name="Hume J."/>
            <person name="Jhangiani S.N."/>
            <person name="Joshi V."/>
            <person name="Khan Z.M."/>
            <person name="Jackson L."/>
            <person name="Kovar C."/>
            <person name="Kowis A."/>
            <person name="Lee S."/>
            <person name="Lewis L.R."/>
            <person name="Margolis J."/>
            <person name="Morgan M."/>
            <person name="Nazareth L.V."/>
            <person name="Nguyen N."/>
            <person name="Okwuonu G."/>
            <person name="Parker D."/>
            <person name="Richards S."/>
            <person name="Ruiz S.J."/>
            <person name="Santibanez J."/>
            <person name="Savard J."/>
            <person name="Scherer S.E."/>
            <person name="Schneider B."/>
            <person name="Sodergren E."/>
            <person name="Tautz D."/>
            <person name="Vattahil S."/>
            <person name="Villasana D."/>
            <person name="White C.S."/>
            <person name="Wright R."/>
            <person name="Park Y."/>
            <person name="Beeman R.W."/>
            <person name="Lord J."/>
            <person name="Oppert B."/>
            <person name="Lorenzen M."/>
            <person name="Brown S."/>
            <person name="Wang L."/>
            <person name="Savard J."/>
            <person name="Tautz D."/>
            <person name="Richards S."/>
            <person name="Weinstock G."/>
            <person name="Gibbs R.A."/>
            <person name="Liu Y."/>
            <person name="Worley K."/>
            <person name="Weinstock G."/>
            <person name="Elsik C.G."/>
            <person name="Reese J.T."/>
            <person name="Elhaik E."/>
            <person name="Landan G."/>
            <person name="Graur D."/>
            <person name="Arensburger P."/>
            <person name="Atkinson P."/>
            <person name="Beeman R.W."/>
            <person name="Beidler J."/>
            <person name="Brown S.J."/>
            <person name="Demuth J.P."/>
            <person name="Drury D.W."/>
            <person name="Du Y.Z."/>
            <person name="Fujiwara H."/>
            <person name="Lorenzen M."/>
            <person name="Maselli V."/>
            <person name="Osanai M."/>
            <person name="Park Y."/>
            <person name="Robertson H.M."/>
            <person name="Tu Z."/>
            <person name="Wang J.J."/>
            <person name="Wang S."/>
            <person name="Richards S."/>
            <person name="Song H."/>
            <person name="Zhang L."/>
            <person name="Sodergren E."/>
            <person name="Werner D."/>
            <person name="Stanke M."/>
            <person name="Morgenstern B."/>
            <person name="Solovyev V."/>
            <person name="Kosarev P."/>
            <person name="Brown G."/>
            <person name="Chen H.C."/>
            <person name="Ermolaeva O."/>
            <person name="Hlavina W."/>
            <person name="Kapustin Y."/>
            <person name="Kiryutin B."/>
            <person name="Kitts P."/>
            <person name="Maglott D."/>
            <person name="Pruitt K."/>
            <person name="Sapojnikov V."/>
            <person name="Souvorov A."/>
            <person name="Mackey A.J."/>
            <person name="Waterhouse R.M."/>
            <person name="Wyder S."/>
            <person name="Zdobnov E.M."/>
            <person name="Zdobnov E.M."/>
            <person name="Wyder S."/>
            <person name="Kriventseva E.V."/>
            <person name="Kadowaki T."/>
            <person name="Bork P."/>
            <person name="Aranda M."/>
            <person name="Bao R."/>
            <person name="Beermann A."/>
            <person name="Berns N."/>
            <person name="Bolognesi R."/>
            <person name="Bonneton F."/>
            <person name="Bopp D."/>
            <person name="Brown S.J."/>
            <person name="Bucher G."/>
            <person name="Butts T."/>
            <person name="Chaumot A."/>
            <person name="Denell R.E."/>
            <person name="Ferrier D.E."/>
            <person name="Friedrich M."/>
            <person name="Gordon C.M."/>
            <person name="Jindra M."/>
            <person name="Klingler M."/>
            <person name="Lan Q."/>
            <person name="Lattorff H.M."/>
            <person name="Laudet V."/>
            <person name="von Levetsow C."/>
            <person name="Liu Z."/>
            <person name="Lutz R."/>
            <person name="Lynch J.A."/>
            <person name="da Fonseca R.N."/>
            <person name="Posnien N."/>
            <person name="Reuter R."/>
            <person name="Roth S."/>
            <person name="Savard J."/>
            <person name="Schinko J.B."/>
            <person name="Schmitt C."/>
            <person name="Schoppmeier M."/>
            <person name="Schroder R."/>
            <person name="Shippy T.D."/>
            <person name="Simonnet F."/>
            <person name="Marques-Souza H."/>
            <person name="Tautz D."/>
            <person name="Tomoyasu Y."/>
            <person name="Trauner J."/>
            <person name="Van der Zee M."/>
            <person name="Vervoort M."/>
            <person name="Wittkopp N."/>
            <person name="Wimmer E.A."/>
            <person name="Yang X."/>
            <person name="Jones A.K."/>
            <person name="Sattelle D.B."/>
            <person name="Ebert P.R."/>
            <person name="Nelson D."/>
            <person name="Scott J.G."/>
            <person name="Beeman R.W."/>
            <person name="Muthukrishnan S."/>
            <person name="Kramer K.J."/>
            <person name="Arakane Y."/>
            <person name="Beeman R.W."/>
            <person name="Zhu Q."/>
            <person name="Hogenkamp D."/>
            <person name="Dixit R."/>
            <person name="Oppert B."/>
            <person name="Jiang H."/>
            <person name="Zou Z."/>
            <person name="Marshall J."/>
            <person name="Elpidina E."/>
            <person name="Vinokurov K."/>
            <person name="Oppert C."/>
            <person name="Zou Z."/>
            <person name="Evans J."/>
            <person name="Lu Z."/>
            <person name="Zhao P."/>
            <person name="Sumathipala N."/>
            <person name="Altincicek B."/>
            <person name="Vilcinskas A."/>
            <person name="Williams M."/>
            <person name="Hultmark D."/>
            <person name="Hetru C."/>
            <person name="Jiang H."/>
            <person name="Grimmelikhuijzen C.J."/>
            <person name="Hauser F."/>
            <person name="Cazzamali G."/>
            <person name="Williamson M."/>
            <person name="Park Y."/>
            <person name="Li B."/>
            <person name="Tanaka Y."/>
            <person name="Predel R."/>
            <person name="Neupert S."/>
            <person name="Schachtner J."/>
            <person name="Verleyen P."/>
            <person name="Raible F."/>
            <person name="Bork P."/>
            <person name="Friedrich M."/>
            <person name="Walden K.K."/>
            <person name="Robertson H.M."/>
            <person name="Angeli S."/>
            <person name="Foret S."/>
            <person name="Bucher G."/>
            <person name="Schuetz S."/>
            <person name="Maleszka R."/>
            <person name="Wimmer E.A."/>
            <person name="Beeman R.W."/>
            <person name="Lorenzen M."/>
            <person name="Tomoyasu Y."/>
            <person name="Miller S.C."/>
            <person name="Grossmann D."/>
            <person name="Bucher G."/>
        </authorList>
    </citation>
    <scope>NUCLEOTIDE SEQUENCE [LARGE SCALE GENOMIC DNA]</scope>
    <source>
        <strain evidence="3 4">Georgia GA2</strain>
    </source>
</reference>
<protein>
    <submittedName>
        <fullName evidence="3">Ras-related protein Rab-26-like Protein</fullName>
    </submittedName>
</protein>
<dbReference type="HOGENOM" id="CLU_041217_10_7_1"/>
<dbReference type="SUPFAM" id="SSF52540">
    <property type="entry name" value="P-loop containing nucleoside triphosphate hydrolases"/>
    <property type="match status" value="1"/>
</dbReference>
<accession>D6WRD5</accession>
<dbReference type="SMART" id="SM00176">
    <property type="entry name" value="RAN"/>
    <property type="match status" value="1"/>
</dbReference>
<evidence type="ECO:0000256" key="2">
    <source>
        <dbReference type="ARBA" id="ARBA00022741"/>
    </source>
</evidence>
<evidence type="ECO:0000313" key="4">
    <source>
        <dbReference type="Proteomes" id="UP000007266"/>
    </source>
</evidence>
<reference evidence="3 4" key="2">
    <citation type="journal article" date="2010" name="Nucleic Acids Res.">
        <title>BeetleBase in 2010: revisions to provide comprehensive genomic information for Tribolium castaneum.</title>
        <authorList>
            <person name="Kim H.S."/>
            <person name="Murphy T."/>
            <person name="Xia J."/>
            <person name="Caragea D."/>
            <person name="Park Y."/>
            <person name="Beeman R.W."/>
            <person name="Lorenzen M.D."/>
            <person name="Butcher S."/>
            <person name="Manak J.R."/>
            <person name="Brown S.J."/>
        </authorList>
    </citation>
    <scope>GENOME REANNOTATION</scope>
    <source>
        <strain evidence="3 4">Georgia GA2</strain>
    </source>
</reference>
<organism evidence="3 4">
    <name type="scientific">Tribolium castaneum</name>
    <name type="common">Red flour beetle</name>
    <dbReference type="NCBI Taxonomy" id="7070"/>
    <lineage>
        <taxon>Eukaryota</taxon>
        <taxon>Metazoa</taxon>
        <taxon>Ecdysozoa</taxon>
        <taxon>Arthropoda</taxon>
        <taxon>Hexapoda</taxon>
        <taxon>Insecta</taxon>
        <taxon>Pterygota</taxon>
        <taxon>Neoptera</taxon>
        <taxon>Endopterygota</taxon>
        <taxon>Coleoptera</taxon>
        <taxon>Polyphaga</taxon>
        <taxon>Cucujiformia</taxon>
        <taxon>Tenebrionidae</taxon>
        <taxon>Tenebrionidae incertae sedis</taxon>
        <taxon>Tribolium</taxon>
    </lineage>
</organism>
<evidence type="ECO:0000313" key="3">
    <source>
        <dbReference type="EMBL" id="EFA06470.2"/>
    </source>
</evidence>
<dbReference type="AlphaFoldDB" id="D6WRD5"/>
<dbReference type="Pfam" id="PF00071">
    <property type="entry name" value="Ras"/>
    <property type="match status" value="1"/>
</dbReference>
<sequence length="203" mass="23264">MSQITGKVVLLGSSGVGKSSVFIRCTHEFFHPRTTATIGTLCYFKTFRIETTTVKLEIWDTAGMERFRGITYMYYRHADAALIFFDITSRKSFQEVKFWINELRNNCDNFNAPGKNLLFIVGNKLDLASQREVFRDEAYQYAREQGAVYYECSAKSGLGVQELFEDVAQNIYDKFEPNSVKLSETVAINSEDNVRQTTKCCNK</sequence>
<dbReference type="CDD" id="cd00154">
    <property type="entry name" value="Rab"/>
    <property type="match status" value="1"/>
</dbReference>
<dbReference type="InterPro" id="IPR005225">
    <property type="entry name" value="Small_GTP-bd"/>
</dbReference>
<dbReference type="STRING" id="7070.D6WRD5"/>
<dbReference type="OMA" id="PRKTGFC"/>
<dbReference type="eggNOG" id="KOG0088">
    <property type="taxonomic scope" value="Eukaryota"/>
</dbReference>
<dbReference type="InterPro" id="IPR027417">
    <property type="entry name" value="P-loop_NTPase"/>
</dbReference>
<dbReference type="GO" id="GO:0005769">
    <property type="term" value="C:early endosome"/>
    <property type="evidence" value="ECO:0000318"/>
    <property type="project" value="GO_Central"/>
</dbReference>
<dbReference type="EMBL" id="KQ971351">
    <property type="protein sequence ID" value="EFA06470.2"/>
    <property type="molecule type" value="Genomic_DNA"/>
</dbReference>
<dbReference type="InParanoid" id="D6WRD5"/>
<dbReference type="SMART" id="SM00175">
    <property type="entry name" value="RAB"/>
    <property type="match status" value="1"/>
</dbReference>
<proteinExistence type="inferred from homology"/>
<dbReference type="InterPro" id="IPR001806">
    <property type="entry name" value="Small_GTPase"/>
</dbReference>
<dbReference type="GO" id="GO:0005525">
    <property type="term" value="F:GTP binding"/>
    <property type="evidence" value="ECO:0007669"/>
    <property type="project" value="InterPro"/>
</dbReference>
<evidence type="ECO:0000256" key="1">
    <source>
        <dbReference type="ARBA" id="ARBA00006270"/>
    </source>
</evidence>
<gene>
    <name evidence="3" type="primary">AUGUSTUS-3.0.2_09355</name>
    <name evidence="3" type="ORF">TcasGA2_TC009355</name>
</gene>
<keyword evidence="2" id="KW-0547">Nucleotide-binding</keyword>
<name>D6WRD5_TRICA</name>
<comment type="similarity">
    <text evidence="1">Belongs to the small GTPase superfamily. Rab family.</text>
</comment>
<dbReference type="PROSITE" id="PS51421">
    <property type="entry name" value="RAS"/>
    <property type="match status" value="1"/>
</dbReference>
<dbReference type="GO" id="GO:0006897">
    <property type="term" value="P:endocytosis"/>
    <property type="evidence" value="ECO:0000318"/>
    <property type="project" value="GO_Central"/>
</dbReference>
<dbReference type="GO" id="GO:0030139">
    <property type="term" value="C:endocytic vesicle"/>
    <property type="evidence" value="ECO:0000318"/>
    <property type="project" value="GO_Central"/>
</dbReference>
<dbReference type="GO" id="GO:0005886">
    <property type="term" value="C:plasma membrane"/>
    <property type="evidence" value="ECO:0000318"/>
    <property type="project" value="GO_Central"/>
</dbReference>
<keyword evidence="4" id="KW-1185">Reference proteome</keyword>
<dbReference type="GO" id="GO:0012505">
    <property type="term" value="C:endomembrane system"/>
    <property type="evidence" value="ECO:0000318"/>
    <property type="project" value="GO_Central"/>
</dbReference>
<dbReference type="OrthoDB" id="63533at2759"/>
<dbReference type="KEGG" id="tca:661647"/>
<dbReference type="PRINTS" id="PR00449">
    <property type="entry name" value="RASTRNSFRMNG"/>
</dbReference>
<dbReference type="PROSITE" id="PS51420">
    <property type="entry name" value="RHO"/>
    <property type="match status" value="1"/>
</dbReference>
<dbReference type="PANTHER" id="PTHR47978">
    <property type="match status" value="1"/>
</dbReference>
<dbReference type="NCBIfam" id="TIGR00231">
    <property type="entry name" value="small_GTP"/>
    <property type="match status" value="1"/>
</dbReference>
<dbReference type="GO" id="GO:0003924">
    <property type="term" value="F:GTPase activity"/>
    <property type="evidence" value="ECO:0000318"/>
    <property type="project" value="GO_Central"/>
</dbReference>
<dbReference type="PROSITE" id="PS51419">
    <property type="entry name" value="RAB"/>
    <property type="match status" value="1"/>
</dbReference>
<dbReference type="FunFam" id="3.40.50.300:FF:001586">
    <property type="entry name" value="Small GTP-binding protein, putative"/>
    <property type="match status" value="1"/>
</dbReference>
<dbReference type="SMART" id="SM00173">
    <property type="entry name" value="RAS"/>
    <property type="match status" value="1"/>
</dbReference>
<dbReference type="GO" id="GO:0006886">
    <property type="term" value="P:intracellular protein transport"/>
    <property type="evidence" value="ECO:0000318"/>
    <property type="project" value="GO_Central"/>
</dbReference>
<dbReference type="SMART" id="SM00174">
    <property type="entry name" value="RHO"/>
    <property type="match status" value="1"/>
</dbReference>
<dbReference type="Gene3D" id="3.40.50.300">
    <property type="entry name" value="P-loop containing nucleotide triphosphate hydrolases"/>
    <property type="match status" value="1"/>
</dbReference>